<evidence type="ECO:0000313" key="1">
    <source>
        <dbReference type="Proteomes" id="UP000095287"/>
    </source>
</evidence>
<protein>
    <submittedName>
        <fullName evidence="2">ADF-H domain-containing protein</fullName>
    </submittedName>
</protein>
<accession>A0A1I7ZU15</accession>
<sequence>MIFRAKTHLVLLQKLEARNPVGFLIVRIYGEKRGATCISDLEYSSLDIMNKLNPEQFETTKINVVHGLFEVSNSFDRIGVVLYFLFKTNDKEDATVFTMITASITNFYSQEYTTQLTKSLNHQPLGTPSSYFCNLSKTTEP</sequence>
<keyword evidence="1" id="KW-1185">Reference proteome</keyword>
<proteinExistence type="predicted"/>
<reference evidence="2" key="1">
    <citation type="submission" date="2016-11" db="UniProtKB">
        <authorList>
            <consortium name="WormBaseParasite"/>
        </authorList>
    </citation>
    <scope>IDENTIFICATION</scope>
</reference>
<evidence type="ECO:0000313" key="2">
    <source>
        <dbReference type="WBParaSite" id="L893_g29915.t1"/>
    </source>
</evidence>
<dbReference type="WBParaSite" id="L893_g29915.t1">
    <property type="protein sequence ID" value="L893_g29915.t1"/>
    <property type="gene ID" value="L893_g29915"/>
</dbReference>
<name>A0A1I7ZU15_9BILA</name>
<organism evidence="1 2">
    <name type="scientific">Steinernema glaseri</name>
    <dbReference type="NCBI Taxonomy" id="37863"/>
    <lineage>
        <taxon>Eukaryota</taxon>
        <taxon>Metazoa</taxon>
        <taxon>Ecdysozoa</taxon>
        <taxon>Nematoda</taxon>
        <taxon>Chromadorea</taxon>
        <taxon>Rhabditida</taxon>
        <taxon>Tylenchina</taxon>
        <taxon>Panagrolaimomorpha</taxon>
        <taxon>Strongyloidoidea</taxon>
        <taxon>Steinernematidae</taxon>
        <taxon>Steinernema</taxon>
    </lineage>
</organism>
<dbReference type="Proteomes" id="UP000095287">
    <property type="component" value="Unplaced"/>
</dbReference>
<dbReference type="AlphaFoldDB" id="A0A1I7ZU15"/>